<protein>
    <recommendedName>
        <fullName evidence="2">VWFA domain-containing protein</fullName>
    </recommendedName>
</protein>
<name>A0A165EK43_EXIGL</name>
<keyword evidence="4" id="KW-1185">Reference proteome</keyword>
<proteinExistence type="predicted"/>
<evidence type="ECO:0000313" key="4">
    <source>
        <dbReference type="Proteomes" id="UP000077266"/>
    </source>
</evidence>
<dbReference type="InterPro" id="IPR032838">
    <property type="entry name" value="Vwaint_dom"/>
</dbReference>
<dbReference type="InterPro" id="IPR036465">
    <property type="entry name" value="vWFA_dom_sf"/>
</dbReference>
<dbReference type="SUPFAM" id="SSF53300">
    <property type="entry name" value="vWA-like"/>
    <property type="match status" value="1"/>
</dbReference>
<dbReference type="AlphaFoldDB" id="A0A165EK43"/>
<feature type="region of interest" description="Disordered" evidence="1">
    <location>
        <begin position="1"/>
        <end position="29"/>
    </location>
</feature>
<dbReference type="InterPro" id="IPR036844">
    <property type="entry name" value="Hint_dom_sf"/>
</dbReference>
<dbReference type="Pfam" id="PF13519">
    <property type="entry name" value="VWA_2"/>
    <property type="match status" value="1"/>
</dbReference>
<dbReference type="PROSITE" id="PS50234">
    <property type="entry name" value="VWFA"/>
    <property type="match status" value="1"/>
</dbReference>
<evidence type="ECO:0000259" key="2">
    <source>
        <dbReference type="PROSITE" id="PS50234"/>
    </source>
</evidence>
<dbReference type="Pfam" id="PF14624">
    <property type="entry name" value="Vwaint"/>
    <property type="match status" value="1"/>
</dbReference>
<gene>
    <name evidence="3" type="ORF">EXIGLDRAFT_724076</name>
</gene>
<dbReference type="Proteomes" id="UP000077266">
    <property type="component" value="Unassembled WGS sequence"/>
</dbReference>
<dbReference type="InParanoid" id="A0A165EK43"/>
<dbReference type="EMBL" id="KV426135">
    <property type="protein sequence ID" value="KZV87126.1"/>
    <property type="molecule type" value="Genomic_DNA"/>
</dbReference>
<dbReference type="STRING" id="1314781.A0A165EK43"/>
<dbReference type="SMART" id="SM00327">
    <property type="entry name" value="VWA"/>
    <property type="match status" value="1"/>
</dbReference>
<organism evidence="3 4">
    <name type="scientific">Exidia glandulosa HHB12029</name>
    <dbReference type="NCBI Taxonomy" id="1314781"/>
    <lineage>
        <taxon>Eukaryota</taxon>
        <taxon>Fungi</taxon>
        <taxon>Dikarya</taxon>
        <taxon>Basidiomycota</taxon>
        <taxon>Agaricomycotina</taxon>
        <taxon>Agaricomycetes</taxon>
        <taxon>Auriculariales</taxon>
        <taxon>Exidiaceae</taxon>
        <taxon>Exidia</taxon>
    </lineage>
</organism>
<sequence length="766" mass="82135">MDTDAPPPFSNIAPGQSGPAEPPSYEATPSEVKLSVVSAEKGGDVLISLAPPREPLADKNVARAPADICCVIDVSGSMDDAATMPDEEGKQTATELSILDVVRHAMRTIMATLGPQDRMAVVAFTDRAYVESDLIFMDDAGKTAMEKVIVSLKPLGSTNLWDGLKTGMDLLNDLYKGPEAEPMPSPYRDPVPPQSPIGSGTVNRLKNFWSSKGKARAQYATPEPEKVEPETAPPVNTEPVLEVDRTRVRSIFLLTDGMPNVHPPSGELQAFKKYLDAHPATFTVSTFGFGYALDSQLLLKLATTGGGQYSFIPDSGMVGTIFVHAVANALATYAPTSTLAIEAEGKLSILGDIKHIETSWGVQIDFGDIMYGQTRDIVVRAEDPMSVKVSVTASFTPWTDHEPVSVRGTAAPEQDASARADIKYHRRRLELVSALLDASKAAPDDEKIQAFKTIAQSIRKDADLANHKHALALVEDVEGQILLAVENPEYWKKWGRHYLPSLARAHQRQHCVNFKDPGQLIYGADSPVFITARDALDSAFDDIPPPKPSRQTYGGPRGVQVSSMSAMNSSYGPCVDGSCTVDLVDGSALRVDALRRGHVVQTAAGPRAVVAIVRTAMPHGVNSLCTLPGGLRVTPWHPIRLAGGHDWVFPADVVPEQVLPCDAVYSILLEREDGNADAHAIRVNGVDVIALGHGVHTGILDHDFFATYDNVVRSIAALTDPADDSGVVHSLGVVRGGAEGRVQGFVPMHKATSTSAWPVVSDTITV</sequence>
<evidence type="ECO:0000256" key="1">
    <source>
        <dbReference type="SAM" id="MobiDB-lite"/>
    </source>
</evidence>
<dbReference type="Pfam" id="PF14623">
    <property type="entry name" value="Vint"/>
    <property type="match status" value="1"/>
</dbReference>
<dbReference type="InterPro" id="IPR051266">
    <property type="entry name" value="CLCR"/>
</dbReference>
<reference evidence="3 4" key="1">
    <citation type="journal article" date="2016" name="Mol. Biol. Evol.">
        <title>Comparative Genomics of Early-Diverging Mushroom-Forming Fungi Provides Insights into the Origins of Lignocellulose Decay Capabilities.</title>
        <authorList>
            <person name="Nagy L.G."/>
            <person name="Riley R."/>
            <person name="Tritt A."/>
            <person name="Adam C."/>
            <person name="Daum C."/>
            <person name="Floudas D."/>
            <person name="Sun H."/>
            <person name="Yadav J.S."/>
            <person name="Pangilinan J."/>
            <person name="Larsson K.H."/>
            <person name="Matsuura K."/>
            <person name="Barry K."/>
            <person name="Labutti K."/>
            <person name="Kuo R."/>
            <person name="Ohm R.A."/>
            <person name="Bhattacharya S.S."/>
            <person name="Shirouzu T."/>
            <person name="Yoshinaga Y."/>
            <person name="Martin F.M."/>
            <person name="Grigoriev I.V."/>
            <person name="Hibbett D.S."/>
        </authorList>
    </citation>
    <scope>NUCLEOTIDE SEQUENCE [LARGE SCALE GENOMIC DNA]</scope>
    <source>
        <strain evidence="3 4">HHB12029</strain>
    </source>
</reference>
<dbReference type="Gene3D" id="3.40.50.410">
    <property type="entry name" value="von Willebrand factor, type A domain"/>
    <property type="match status" value="2"/>
</dbReference>
<dbReference type="InterPro" id="IPR002035">
    <property type="entry name" value="VWF_A"/>
</dbReference>
<dbReference type="SUPFAM" id="SSF51294">
    <property type="entry name" value="Hedgehog/intein (Hint) domain"/>
    <property type="match status" value="1"/>
</dbReference>
<evidence type="ECO:0000313" key="3">
    <source>
        <dbReference type="EMBL" id="KZV87126.1"/>
    </source>
</evidence>
<dbReference type="InterPro" id="IPR039510">
    <property type="entry name" value="Vint_dom"/>
</dbReference>
<dbReference type="PANTHER" id="PTHR10579">
    <property type="entry name" value="CALCIUM-ACTIVATED CHLORIDE CHANNEL REGULATOR"/>
    <property type="match status" value="1"/>
</dbReference>
<dbReference type="Pfam" id="PF13768">
    <property type="entry name" value="VWA_3"/>
    <property type="match status" value="1"/>
</dbReference>
<feature type="domain" description="VWFA" evidence="2">
    <location>
        <begin position="67"/>
        <end position="330"/>
    </location>
</feature>
<dbReference type="PANTHER" id="PTHR10579:SF156">
    <property type="entry name" value="VWFA DOMAIN-CONTAINING PROTEIN"/>
    <property type="match status" value="1"/>
</dbReference>
<accession>A0A165EK43</accession>
<dbReference type="OrthoDB" id="10264538at2759"/>